<evidence type="ECO:0000256" key="2">
    <source>
        <dbReference type="ARBA" id="ARBA00008335"/>
    </source>
</evidence>
<feature type="transmembrane region" description="Helical" evidence="8">
    <location>
        <begin position="83"/>
        <end position="103"/>
    </location>
</feature>
<dbReference type="PANTHER" id="PTHR23514:SF3">
    <property type="entry name" value="BYPASS OF STOP CODON PROTEIN 6"/>
    <property type="match status" value="1"/>
</dbReference>
<reference evidence="9" key="1">
    <citation type="submission" date="2016-06" db="EMBL/GenBank/DDBJ databases">
        <title>Draft Genome sequence of the fungus Inonotus baumii.</title>
        <authorList>
            <person name="Zhu H."/>
            <person name="Lin W."/>
        </authorList>
    </citation>
    <scope>NUCLEOTIDE SEQUENCE</scope>
    <source>
        <strain evidence="9">821</strain>
    </source>
</reference>
<accession>A0A9Q5HTF6</accession>
<feature type="region of interest" description="Disordered" evidence="7">
    <location>
        <begin position="1"/>
        <end position="42"/>
    </location>
</feature>
<protein>
    <submittedName>
        <fullName evidence="9">MFS general substrate transporter</fullName>
    </submittedName>
</protein>
<keyword evidence="5 8" id="KW-1133">Transmembrane helix</keyword>
<dbReference type="Pfam" id="PF07690">
    <property type="entry name" value="MFS_1"/>
    <property type="match status" value="1"/>
</dbReference>
<evidence type="ECO:0000256" key="5">
    <source>
        <dbReference type="ARBA" id="ARBA00022989"/>
    </source>
</evidence>
<feature type="compositionally biased region" description="Low complexity" evidence="7">
    <location>
        <begin position="10"/>
        <end position="24"/>
    </location>
</feature>
<name>A0A9Q5HTF6_SANBA</name>
<evidence type="ECO:0000256" key="3">
    <source>
        <dbReference type="ARBA" id="ARBA00022448"/>
    </source>
</evidence>
<dbReference type="SUPFAM" id="SSF103473">
    <property type="entry name" value="MFS general substrate transporter"/>
    <property type="match status" value="2"/>
</dbReference>
<feature type="transmembrane region" description="Helical" evidence="8">
    <location>
        <begin position="400"/>
        <end position="422"/>
    </location>
</feature>
<dbReference type="InterPro" id="IPR051788">
    <property type="entry name" value="MFS_Transporter"/>
</dbReference>
<feature type="transmembrane region" description="Helical" evidence="8">
    <location>
        <begin position="280"/>
        <end position="306"/>
    </location>
</feature>
<dbReference type="OrthoDB" id="413079at2759"/>
<feature type="transmembrane region" description="Helical" evidence="8">
    <location>
        <begin position="225"/>
        <end position="245"/>
    </location>
</feature>
<feature type="transmembrane region" description="Helical" evidence="8">
    <location>
        <begin position="174"/>
        <end position="196"/>
    </location>
</feature>
<dbReference type="GO" id="GO:0012505">
    <property type="term" value="C:endomembrane system"/>
    <property type="evidence" value="ECO:0007669"/>
    <property type="project" value="UniProtKB-SubCell"/>
</dbReference>
<dbReference type="PANTHER" id="PTHR23514">
    <property type="entry name" value="BYPASS OF STOP CODON PROTEIN 6"/>
    <property type="match status" value="1"/>
</dbReference>
<comment type="caution">
    <text evidence="9">The sequence shown here is derived from an EMBL/GenBank/DDBJ whole genome shotgun (WGS) entry which is preliminary data.</text>
</comment>
<evidence type="ECO:0000313" key="10">
    <source>
        <dbReference type="Proteomes" id="UP000757232"/>
    </source>
</evidence>
<feature type="transmembrane region" description="Helical" evidence="8">
    <location>
        <begin position="442"/>
        <end position="459"/>
    </location>
</feature>
<organism evidence="9 10">
    <name type="scientific">Sanghuangporus baumii</name>
    <name type="common">Phellinus baumii</name>
    <dbReference type="NCBI Taxonomy" id="108892"/>
    <lineage>
        <taxon>Eukaryota</taxon>
        <taxon>Fungi</taxon>
        <taxon>Dikarya</taxon>
        <taxon>Basidiomycota</taxon>
        <taxon>Agaricomycotina</taxon>
        <taxon>Agaricomycetes</taxon>
        <taxon>Hymenochaetales</taxon>
        <taxon>Hymenochaetaceae</taxon>
        <taxon>Sanghuangporus</taxon>
    </lineage>
</organism>
<sequence>MSGETEQIDATAASTTVEAVAVTEQRPRGSFTRSKSDAGDSKISKVKEEIVVTQDAEALNEKTEDNTTSPKSRAVIWKARMQLFSLCFTLFLAGWDSGAIGPLIPRFQIFYDVNFAVVSLIFIMNAVDAQSNSFVAALSENSSTKMGIIHALYGFGAVCSPFAATQFAQLPQHWSFHFIISLGLAAVNTIILVLVFKGKDIDGFGAVCSPFAATQFAQLPQHWSFHFIISLGLATVNTIILVLVFKGKDIDDSLIEIGERPTVQGTSEHSKYRQILGQKIVHLLALFSLVYVGVEFTIGGWTVSYIQKYRGGGASSGYISTGFFGGLTVGRVALLWVNQKVGEHLIIYIYTLLALGLQLITWLVPNLIADAVAVSLAGVVLGPMYPILMNETGRLVPQWLHTGSIAWIASFGFAGSALFPFITGALAQRFGIEPNWSTGSSFFWRFFLCCGSWFLTGVVDSAMRLQPVECILVDFKNNSVRSAKHQAPERLACRSRANPGLDPDGSVAVYLSDARLLQVA</sequence>
<comment type="subcellular location">
    <subcellularLocation>
        <location evidence="1">Endomembrane system</location>
        <topology evidence="1">Multi-pass membrane protein</topology>
    </subcellularLocation>
</comment>
<keyword evidence="10" id="KW-1185">Reference proteome</keyword>
<dbReference type="InterPro" id="IPR011701">
    <property type="entry name" value="MFS"/>
</dbReference>
<keyword evidence="6 8" id="KW-0472">Membrane</keyword>
<gene>
    <name evidence="9" type="ORF">A7U60_g7547</name>
</gene>
<dbReference type="AlphaFoldDB" id="A0A9Q5HTF6"/>
<feature type="transmembrane region" description="Helical" evidence="8">
    <location>
        <begin position="148"/>
        <end position="168"/>
    </location>
</feature>
<dbReference type="FunFam" id="1.20.1250.20:FF:000286">
    <property type="entry name" value="MFS efflux transporter"/>
    <property type="match status" value="1"/>
</dbReference>
<dbReference type="Proteomes" id="UP000757232">
    <property type="component" value="Unassembled WGS sequence"/>
</dbReference>
<evidence type="ECO:0000256" key="1">
    <source>
        <dbReference type="ARBA" id="ARBA00004127"/>
    </source>
</evidence>
<feature type="transmembrane region" description="Helical" evidence="8">
    <location>
        <begin position="371"/>
        <end position="388"/>
    </location>
</feature>
<dbReference type="Gene3D" id="1.20.1250.20">
    <property type="entry name" value="MFS general substrate transporter like domains"/>
    <property type="match status" value="2"/>
</dbReference>
<dbReference type="EMBL" id="LNZH02000209">
    <property type="protein sequence ID" value="OCB85537.1"/>
    <property type="molecule type" value="Genomic_DNA"/>
</dbReference>
<feature type="transmembrane region" description="Helical" evidence="8">
    <location>
        <begin position="318"/>
        <end position="338"/>
    </location>
</feature>
<keyword evidence="4 8" id="KW-0812">Transmembrane</keyword>
<dbReference type="GO" id="GO:0022857">
    <property type="term" value="F:transmembrane transporter activity"/>
    <property type="evidence" value="ECO:0007669"/>
    <property type="project" value="InterPro"/>
</dbReference>
<comment type="similarity">
    <text evidence="2">Belongs to the major facilitator superfamily.</text>
</comment>
<keyword evidence="3" id="KW-0813">Transport</keyword>
<evidence type="ECO:0000256" key="8">
    <source>
        <dbReference type="SAM" id="Phobius"/>
    </source>
</evidence>
<proteinExistence type="inferred from homology"/>
<feature type="transmembrane region" description="Helical" evidence="8">
    <location>
        <begin position="345"/>
        <end position="365"/>
    </location>
</feature>
<evidence type="ECO:0000256" key="6">
    <source>
        <dbReference type="ARBA" id="ARBA00023136"/>
    </source>
</evidence>
<dbReference type="GO" id="GO:0016020">
    <property type="term" value="C:membrane"/>
    <property type="evidence" value="ECO:0007669"/>
    <property type="project" value="TreeGrafter"/>
</dbReference>
<dbReference type="InterPro" id="IPR036259">
    <property type="entry name" value="MFS_trans_sf"/>
</dbReference>
<evidence type="ECO:0000256" key="4">
    <source>
        <dbReference type="ARBA" id="ARBA00022692"/>
    </source>
</evidence>
<evidence type="ECO:0000256" key="7">
    <source>
        <dbReference type="SAM" id="MobiDB-lite"/>
    </source>
</evidence>
<evidence type="ECO:0000313" key="9">
    <source>
        <dbReference type="EMBL" id="OCB85537.1"/>
    </source>
</evidence>